<protein>
    <submittedName>
        <fullName evidence="4">HYR domain-containing protein</fullName>
    </submittedName>
</protein>
<dbReference type="RefSeq" id="WP_135071442.1">
    <property type="nucleotide sequence ID" value="NZ_SPSB01000001.1"/>
</dbReference>
<dbReference type="PROSITE" id="PS50825">
    <property type="entry name" value="HYR"/>
    <property type="match status" value="3"/>
</dbReference>
<evidence type="ECO:0000313" key="5">
    <source>
        <dbReference type="Proteomes" id="UP000297647"/>
    </source>
</evidence>
<dbReference type="InterPro" id="IPR003410">
    <property type="entry name" value="HYR_dom"/>
</dbReference>
<comment type="caution">
    <text evidence="4">The sequence shown here is derived from an EMBL/GenBank/DDBJ whole genome shotgun (WGS) entry which is preliminary data.</text>
</comment>
<dbReference type="InterPro" id="IPR035986">
    <property type="entry name" value="PKD_dom_sf"/>
</dbReference>
<dbReference type="PANTHER" id="PTHR24273:SF32">
    <property type="entry name" value="HYALIN"/>
    <property type="match status" value="1"/>
</dbReference>
<keyword evidence="1" id="KW-0677">Repeat</keyword>
<dbReference type="PROSITE" id="PS50093">
    <property type="entry name" value="PKD"/>
    <property type="match status" value="1"/>
</dbReference>
<dbReference type="Pfam" id="PF18962">
    <property type="entry name" value="Por_Secre_tail"/>
    <property type="match status" value="1"/>
</dbReference>
<dbReference type="Pfam" id="PF11617">
    <property type="entry name" value="Cu-binding_MopE"/>
    <property type="match status" value="6"/>
</dbReference>
<evidence type="ECO:0000259" key="3">
    <source>
        <dbReference type="PROSITE" id="PS50825"/>
    </source>
</evidence>
<dbReference type="InterPro" id="IPR013783">
    <property type="entry name" value="Ig-like_fold"/>
</dbReference>
<dbReference type="Pfam" id="PF02494">
    <property type="entry name" value="HYR"/>
    <property type="match status" value="3"/>
</dbReference>
<evidence type="ECO:0000256" key="1">
    <source>
        <dbReference type="ARBA" id="ARBA00022737"/>
    </source>
</evidence>
<dbReference type="Pfam" id="PF00801">
    <property type="entry name" value="PKD"/>
    <property type="match status" value="1"/>
</dbReference>
<dbReference type="PANTHER" id="PTHR24273">
    <property type="entry name" value="FI04643P-RELATED"/>
    <property type="match status" value="1"/>
</dbReference>
<organism evidence="4 5">
    <name type="scientific">Algoriphagus kandeliae</name>
    <dbReference type="NCBI Taxonomy" id="2562278"/>
    <lineage>
        <taxon>Bacteria</taxon>
        <taxon>Pseudomonadati</taxon>
        <taxon>Bacteroidota</taxon>
        <taxon>Cytophagia</taxon>
        <taxon>Cytophagales</taxon>
        <taxon>Cyclobacteriaceae</taxon>
        <taxon>Algoriphagus</taxon>
    </lineage>
</organism>
<dbReference type="SUPFAM" id="SSF49299">
    <property type="entry name" value="PKD domain"/>
    <property type="match status" value="1"/>
</dbReference>
<dbReference type="InterPro" id="IPR026444">
    <property type="entry name" value="Secre_tail"/>
</dbReference>
<dbReference type="InterPro" id="IPR000601">
    <property type="entry name" value="PKD_dom"/>
</dbReference>
<feature type="domain" description="PKD" evidence="2">
    <location>
        <begin position="901"/>
        <end position="984"/>
    </location>
</feature>
<feature type="domain" description="HYR" evidence="3">
    <location>
        <begin position="23"/>
        <end position="105"/>
    </location>
</feature>
<dbReference type="InterPro" id="IPR021655">
    <property type="entry name" value="Put_metal-bd"/>
</dbReference>
<evidence type="ECO:0000313" key="4">
    <source>
        <dbReference type="EMBL" id="TFV97904.1"/>
    </source>
</evidence>
<feature type="domain" description="HYR" evidence="3">
    <location>
        <begin position="357"/>
        <end position="439"/>
    </location>
</feature>
<gene>
    <name evidence="4" type="ORF">E4S40_04505</name>
</gene>
<dbReference type="OrthoDB" id="1121493at2"/>
<reference evidence="4 5" key="1">
    <citation type="submission" date="2019-03" db="EMBL/GenBank/DDBJ databases">
        <title>Algoriphagus sp. nov, a new strain isolated from root system soil of mangrove plant Kandelia.</title>
        <authorList>
            <person name="Yin Q."/>
            <person name="Wang K."/>
            <person name="Song Z."/>
        </authorList>
    </citation>
    <scope>NUCLEOTIDE SEQUENCE [LARGE SCALE GENOMIC DNA]</scope>
    <source>
        <strain evidence="4 5">XY-J91</strain>
    </source>
</reference>
<feature type="non-terminal residue" evidence="4">
    <location>
        <position position="1"/>
    </location>
</feature>
<proteinExistence type="predicted"/>
<dbReference type="NCBIfam" id="TIGR04183">
    <property type="entry name" value="Por_Secre_tail"/>
    <property type="match status" value="1"/>
</dbReference>
<accession>A0A4Y9QZA9</accession>
<feature type="domain" description="HYR" evidence="3">
    <location>
        <begin position="272"/>
        <end position="355"/>
    </location>
</feature>
<name>A0A4Y9QZA9_9BACT</name>
<dbReference type="Gene3D" id="2.60.40.10">
    <property type="entry name" value="Immunoglobulins"/>
    <property type="match status" value="3"/>
</dbReference>
<sequence>LVNYTATDIHGNSETASFTVTVTDNELPVITNVPANITVNTDPGVCEAVVSWAEPQVADNCGIESFAADQANGSTFPVGTTTVTYTATDIHGNTETASFTVTVTDTQAPVITTNGDQNLDAEAGLCEATVEVTANATDNCSVGEPTGVRSDGLAISDPYPVGVTTILWNVADVNGNSAAEVTQTITVTDTQAPVITTNGDQNIDAEAGLCEATVEVTANATDNCSVGEPIGVRSDDQALTDPYPVGVTTITWSVTDINGNPATEVTQTISVTDTQAPVITCPSDISTTVEFGVTGKIITYDSPVATDNCGISSVELIEGFASGTEFPLGETIVTYRVTDVSGNSAECSFTVSIAESEDNIDPIIDGCPTSISVSNDPGICEATVSWSQPFATDNSGVVNLTSNFEPGSVFPIGTTRVTYTATDAAGNQATCSFDVTVTDDETPVVLTRNRVFAIDSDQTLILSPLDVDDGSTDNCGILSYQLSQTDFTLADEGENIVTLTITDENGNQGSATAIVTISINAIDPGDLDSDNDGFTPNQGDCDDSDDTVYPGAPEVCDGKDNNCDGAIDEGVQTAFYIDADGDGYGDVNAEAVFACAAPEGYVTDNSDCDDFDDTVYPGAPEVCDGKDNNCDGTIDEGVRTAFYIDGDGDGFGDVNAEAVFACAAPEGYVTDNSDCDDLDDTVYPGAPEVCDGKDNNCDGTIDEGVQTAFYMDSDGDGFGDANSEAVFACIAPEGFVTDNSDCDDSDDTVYPGAPELCDGKDNDCDGTIDEDVQTAFYIDSDGDGFGDVNGEPVFACDAPEGYVADNSDCYDSDKTIYPGAPELCDGKDNNCDGAIDEGVQSAFYIDADGDGYGSENAQPEYFCLAPIGYADNNLDCDDQDPNKNPGAPESCSDNPCLDVSPVTSISGPLDPIQINNPVQVNASISGEIVEAKWVWDNGDETILTAPFEDFAAEYTYSQTGVYQIQLVLVDVCGNEWTALTDLAVIFDPNGGFITGGGWIWSPKGAYLNDTDLEGRANFGFVAKYRKGSNRVDGNTEFQFKNGDLNFNSSSHEDMSLVIAGAKGIYKGTGKINGVEGYSFMVSAIDGALKESTESDKFRIKIWETISGNTVYDNQLGSSDFADASTEISGGNIVIHMPAKGKNKSIDSNSLVTVDWNTPFEELKTYTWSIDTGEELLEMEVDWDQAMYDPLTPGLQPIEGQIKSTIYSSRFLTDRVVMNVLVLDKPKALDITISEDFISKASSEGDVIGILSTVDPVDSIHLYSMEPHPSFELDGDRVIWKGSQEKVQEYVLKVSSLDRAGQAINREITLRREFGANEVILYPNPAYEETNLKVDLAYGDQVTIRVFDATGKLVLEESSLREKSFVQKLDLKGLSPGMYQVQVQIGFEVITKRLIKNQ</sequence>
<evidence type="ECO:0000259" key="2">
    <source>
        <dbReference type="PROSITE" id="PS50093"/>
    </source>
</evidence>
<keyword evidence="5" id="KW-1185">Reference proteome</keyword>
<dbReference type="Proteomes" id="UP000297647">
    <property type="component" value="Unassembled WGS sequence"/>
</dbReference>
<dbReference type="EMBL" id="SPSB01000001">
    <property type="protein sequence ID" value="TFV97904.1"/>
    <property type="molecule type" value="Genomic_DNA"/>
</dbReference>